<feature type="transmembrane region" description="Helical" evidence="2">
    <location>
        <begin position="64"/>
        <end position="83"/>
    </location>
</feature>
<proteinExistence type="inferred from homology"/>
<accession>A0A9X3MW75</accession>
<dbReference type="SUPFAM" id="SSF103481">
    <property type="entry name" value="Multidrug resistance efflux transporter EmrE"/>
    <property type="match status" value="1"/>
</dbReference>
<dbReference type="GO" id="GO:0016020">
    <property type="term" value="C:membrane"/>
    <property type="evidence" value="ECO:0007669"/>
    <property type="project" value="InterPro"/>
</dbReference>
<dbReference type="AlphaFoldDB" id="A0A9X3MW75"/>
<dbReference type="InterPro" id="IPR037185">
    <property type="entry name" value="EmrE-like"/>
</dbReference>
<evidence type="ECO:0000259" key="3">
    <source>
        <dbReference type="Pfam" id="PF00892"/>
    </source>
</evidence>
<protein>
    <submittedName>
        <fullName evidence="4">EamA family transporter</fullName>
    </submittedName>
</protein>
<keyword evidence="2" id="KW-0812">Transmembrane</keyword>
<organism evidence="4 5">
    <name type="scientific">Solirubrobacter ginsenosidimutans</name>
    <dbReference type="NCBI Taxonomy" id="490573"/>
    <lineage>
        <taxon>Bacteria</taxon>
        <taxon>Bacillati</taxon>
        <taxon>Actinomycetota</taxon>
        <taxon>Thermoleophilia</taxon>
        <taxon>Solirubrobacterales</taxon>
        <taxon>Solirubrobacteraceae</taxon>
        <taxon>Solirubrobacter</taxon>
    </lineage>
</organism>
<feature type="transmembrane region" description="Helical" evidence="2">
    <location>
        <begin position="33"/>
        <end position="52"/>
    </location>
</feature>
<reference evidence="4" key="1">
    <citation type="submission" date="2022-10" db="EMBL/GenBank/DDBJ databases">
        <title>The WGS of Solirubrobacter ginsenosidimutans DSM 21036.</title>
        <authorList>
            <person name="Jiang Z."/>
        </authorList>
    </citation>
    <scope>NUCLEOTIDE SEQUENCE</scope>
    <source>
        <strain evidence="4">DSM 21036</strain>
    </source>
</reference>
<feature type="transmembrane region" description="Helical" evidence="2">
    <location>
        <begin position="89"/>
        <end position="108"/>
    </location>
</feature>
<sequence length="130" mass="12782">MKPSRKFGLPVAALLVIPFGADGQLLAAGGSDAGALIGLALVPGLIALLLYYHGLRAAPATAATIAELSFPLTALIVNAIAFGDRLSGTQLAGAALLAATVASFGIASRRGPQAIGVRARPLPATGLAGS</sequence>
<evidence type="ECO:0000256" key="1">
    <source>
        <dbReference type="ARBA" id="ARBA00007362"/>
    </source>
</evidence>
<feature type="domain" description="EamA" evidence="3">
    <location>
        <begin position="11"/>
        <end position="101"/>
    </location>
</feature>
<dbReference type="EMBL" id="JAPDOD010000018">
    <property type="protein sequence ID" value="MDA0162442.1"/>
    <property type="molecule type" value="Genomic_DNA"/>
</dbReference>
<dbReference type="Proteomes" id="UP001149140">
    <property type="component" value="Unassembled WGS sequence"/>
</dbReference>
<evidence type="ECO:0000256" key="2">
    <source>
        <dbReference type="SAM" id="Phobius"/>
    </source>
</evidence>
<comment type="similarity">
    <text evidence="1">Belongs to the EamA transporter family.</text>
</comment>
<keyword evidence="2" id="KW-0472">Membrane</keyword>
<keyword evidence="5" id="KW-1185">Reference proteome</keyword>
<dbReference type="Pfam" id="PF00892">
    <property type="entry name" value="EamA"/>
    <property type="match status" value="1"/>
</dbReference>
<dbReference type="RefSeq" id="WP_270041682.1">
    <property type="nucleotide sequence ID" value="NZ_JAPDOD010000018.1"/>
</dbReference>
<name>A0A9X3MW75_9ACTN</name>
<evidence type="ECO:0000313" key="5">
    <source>
        <dbReference type="Proteomes" id="UP001149140"/>
    </source>
</evidence>
<keyword evidence="2" id="KW-1133">Transmembrane helix</keyword>
<comment type="caution">
    <text evidence="4">The sequence shown here is derived from an EMBL/GenBank/DDBJ whole genome shotgun (WGS) entry which is preliminary data.</text>
</comment>
<gene>
    <name evidence="4" type="ORF">OM076_19370</name>
</gene>
<evidence type="ECO:0000313" key="4">
    <source>
        <dbReference type="EMBL" id="MDA0162442.1"/>
    </source>
</evidence>
<dbReference type="InterPro" id="IPR000620">
    <property type="entry name" value="EamA_dom"/>
</dbReference>